<dbReference type="Gene3D" id="1.10.600.10">
    <property type="entry name" value="Farnesyl Diphosphate Synthase"/>
    <property type="match status" value="1"/>
</dbReference>
<organism evidence="1 2">
    <name type="scientific">Clathrus columnatus</name>
    <dbReference type="NCBI Taxonomy" id="1419009"/>
    <lineage>
        <taxon>Eukaryota</taxon>
        <taxon>Fungi</taxon>
        <taxon>Dikarya</taxon>
        <taxon>Basidiomycota</taxon>
        <taxon>Agaricomycotina</taxon>
        <taxon>Agaricomycetes</taxon>
        <taxon>Phallomycetidae</taxon>
        <taxon>Phallales</taxon>
        <taxon>Clathraceae</taxon>
        <taxon>Clathrus</taxon>
    </lineage>
</organism>
<comment type="caution">
    <text evidence="1">The sequence shown here is derived from an EMBL/GenBank/DDBJ whole genome shotgun (WGS) entry which is preliminary data.</text>
</comment>
<sequence>MLNVIQVLPDMNFWINLTNDLLSFHKEKLAEETGTYIHNRAESDNKSLYEICEEIVAELGKARQTIHATLASNPAALERWKI</sequence>
<proteinExistence type="predicted"/>
<dbReference type="InterPro" id="IPR008949">
    <property type="entry name" value="Isoprenoid_synthase_dom_sf"/>
</dbReference>
<dbReference type="AlphaFoldDB" id="A0AAV5AMF6"/>
<evidence type="ECO:0000313" key="2">
    <source>
        <dbReference type="Proteomes" id="UP001050691"/>
    </source>
</evidence>
<keyword evidence="2" id="KW-1185">Reference proteome</keyword>
<gene>
    <name evidence="1" type="ORF">Clacol_007867</name>
</gene>
<protein>
    <submittedName>
        <fullName evidence="1">Uncharacterized protein</fullName>
    </submittedName>
</protein>
<reference evidence="1" key="1">
    <citation type="submission" date="2021-10" db="EMBL/GenBank/DDBJ databases">
        <title>De novo Genome Assembly of Clathrus columnatus (Basidiomycota, Fungi) Using Illumina and Nanopore Sequence Data.</title>
        <authorList>
            <person name="Ogiso-Tanaka E."/>
            <person name="Itagaki H."/>
            <person name="Hosoya T."/>
            <person name="Hosaka K."/>
        </authorList>
    </citation>
    <scope>NUCLEOTIDE SEQUENCE</scope>
    <source>
        <strain evidence="1">MO-923</strain>
    </source>
</reference>
<evidence type="ECO:0000313" key="1">
    <source>
        <dbReference type="EMBL" id="GJJ13611.1"/>
    </source>
</evidence>
<dbReference type="SUPFAM" id="SSF48576">
    <property type="entry name" value="Terpenoid synthases"/>
    <property type="match status" value="1"/>
</dbReference>
<accession>A0AAV5AMF6</accession>
<dbReference type="EMBL" id="BPWL01000009">
    <property type="protein sequence ID" value="GJJ13611.1"/>
    <property type="molecule type" value="Genomic_DNA"/>
</dbReference>
<dbReference type="Proteomes" id="UP001050691">
    <property type="component" value="Unassembled WGS sequence"/>
</dbReference>
<name>A0AAV5AMF6_9AGAM</name>